<name>A0ACC2DN33_DIPCM</name>
<dbReference type="EMBL" id="CM055096">
    <property type="protein sequence ID" value="KAJ7555579.1"/>
    <property type="molecule type" value="Genomic_DNA"/>
</dbReference>
<evidence type="ECO:0000313" key="2">
    <source>
        <dbReference type="Proteomes" id="UP001162992"/>
    </source>
</evidence>
<gene>
    <name evidence="1" type="ORF">O6H91_05G045600</name>
</gene>
<proteinExistence type="predicted"/>
<dbReference type="Proteomes" id="UP001162992">
    <property type="component" value="Chromosome 5"/>
</dbReference>
<organism evidence="1 2">
    <name type="scientific">Diphasiastrum complanatum</name>
    <name type="common">Issler's clubmoss</name>
    <name type="synonym">Lycopodium complanatum</name>
    <dbReference type="NCBI Taxonomy" id="34168"/>
    <lineage>
        <taxon>Eukaryota</taxon>
        <taxon>Viridiplantae</taxon>
        <taxon>Streptophyta</taxon>
        <taxon>Embryophyta</taxon>
        <taxon>Tracheophyta</taxon>
        <taxon>Lycopodiopsida</taxon>
        <taxon>Lycopodiales</taxon>
        <taxon>Lycopodiaceae</taxon>
        <taxon>Lycopodioideae</taxon>
        <taxon>Diphasiastrum</taxon>
    </lineage>
</organism>
<sequence>MDESAKQSTAGLPSLMIPSFSLRLEVTPPEMLTVCESTSGTSSTVSGLLDKGTEQNIVITYNETFEDFVQDLTDEDDTLSLGKESASTLSLVHPFYEPSAEEIDNVEREGRRRNPHCELWAKKAFDSWQ</sequence>
<protein>
    <submittedName>
        <fullName evidence="1">Uncharacterized protein</fullName>
    </submittedName>
</protein>
<comment type="caution">
    <text evidence="1">The sequence shown here is derived from an EMBL/GenBank/DDBJ whole genome shotgun (WGS) entry which is preliminary data.</text>
</comment>
<accession>A0ACC2DN33</accession>
<evidence type="ECO:0000313" key="1">
    <source>
        <dbReference type="EMBL" id="KAJ7555579.1"/>
    </source>
</evidence>
<keyword evidence="2" id="KW-1185">Reference proteome</keyword>
<reference evidence="2" key="1">
    <citation type="journal article" date="2024" name="Proc. Natl. Acad. Sci. U.S.A.">
        <title>Extraordinary preservation of gene collinearity over three hundred million years revealed in homosporous lycophytes.</title>
        <authorList>
            <person name="Li C."/>
            <person name="Wickell D."/>
            <person name="Kuo L.Y."/>
            <person name="Chen X."/>
            <person name="Nie B."/>
            <person name="Liao X."/>
            <person name="Peng D."/>
            <person name="Ji J."/>
            <person name="Jenkins J."/>
            <person name="Williams M."/>
            <person name="Shu S."/>
            <person name="Plott C."/>
            <person name="Barry K."/>
            <person name="Rajasekar S."/>
            <person name="Grimwood J."/>
            <person name="Han X."/>
            <person name="Sun S."/>
            <person name="Hou Z."/>
            <person name="He W."/>
            <person name="Dai G."/>
            <person name="Sun C."/>
            <person name="Schmutz J."/>
            <person name="Leebens-Mack J.H."/>
            <person name="Li F.W."/>
            <person name="Wang L."/>
        </authorList>
    </citation>
    <scope>NUCLEOTIDE SEQUENCE [LARGE SCALE GENOMIC DNA]</scope>
    <source>
        <strain evidence="2">cv. PW_Plant_1</strain>
    </source>
</reference>